<gene>
    <name evidence="2" type="ORF">SAMN05421666_1380</name>
</gene>
<dbReference type="InterPro" id="IPR010642">
    <property type="entry name" value="Invasion_prot_B"/>
</dbReference>
<dbReference type="Gene3D" id="2.60.40.1880">
    <property type="entry name" value="Invasion associated locus B (IalB) protein"/>
    <property type="match status" value="1"/>
</dbReference>
<reference evidence="2 3" key="1">
    <citation type="submission" date="2017-01" db="EMBL/GenBank/DDBJ databases">
        <authorList>
            <person name="Mah S.A."/>
            <person name="Swanson W.J."/>
            <person name="Moy G.W."/>
            <person name="Vacquier V.D."/>
        </authorList>
    </citation>
    <scope>NUCLEOTIDE SEQUENCE [LARGE SCALE GENOMIC DNA]</scope>
    <source>
        <strain evidence="2 3">DSM 29590</strain>
    </source>
</reference>
<sequence>MLIADRCTFAFGLAMAALWASSLQAQEAVTFDKANRSTVGDWAVECVSGASPADGGCQLYQRVLTQDPGTAAMIAAIAWSPPQEALLAQISLPLGSDLTQQPTLSIDGVVAASFTWSRCVASGCLIEAALPEALVRALARGQTASLTVVQPNAGGIAIPLSLNGFAEGLGRIMPEDAAKAVVAENAE</sequence>
<dbReference type="RefSeq" id="WP_076532118.1">
    <property type="nucleotide sequence ID" value="NZ_FOAC01000001.1"/>
</dbReference>
<organism evidence="2 3">
    <name type="scientific">Roseovarius nanhaiticus</name>
    <dbReference type="NCBI Taxonomy" id="573024"/>
    <lineage>
        <taxon>Bacteria</taxon>
        <taxon>Pseudomonadati</taxon>
        <taxon>Pseudomonadota</taxon>
        <taxon>Alphaproteobacteria</taxon>
        <taxon>Rhodobacterales</taxon>
        <taxon>Roseobacteraceae</taxon>
        <taxon>Roseovarius</taxon>
    </lineage>
</organism>
<proteinExistence type="predicted"/>
<dbReference type="STRING" id="573024.SAMN05216208_0756"/>
<feature type="signal peptide" evidence="1">
    <location>
        <begin position="1"/>
        <end position="25"/>
    </location>
</feature>
<evidence type="ECO:0000313" key="3">
    <source>
        <dbReference type="Proteomes" id="UP000186019"/>
    </source>
</evidence>
<dbReference type="AlphaFoldDB" id="A0A1N7FUL8"/>
<dbReference type="EMBL" id="FTNV01000001">
    <property type="protein sequence ID" value="SIS03956.1"/>
    <property type="molecule type" value="Genomic_DNA"/>
</dbReference>
<name>A0A1N7FUL8_9RHOB</name>
<evidence type="ECO:0000313" key="2">
    <source>
        <dbReference type="EMBL" id="SIS03956.1"/>
    </source>
</evidence>
<dbReference type="Proteomes" id="UP000186019">
    <property type="component" value="Unassembled WGS sequence"/>
</dbReference>
<keyword evidence="3" id="KW-1185">Reference proteome</keyword>
<protein>
    <submittedName>
        <fullName evidence="2">Invasion protein IalB, involved in pathogenesis</fullName>
    </submittedName>
</protein>
<evidence type="ECO:0000256" key="1">
    <source>
        <dbReference type="SAM" id="SignalP"/>
    </source>
</evidence>
<dbReference type="OrthoDB" id="9797912at2"/>
<feature type="chain" id="PRO_5009941808" evidence="1">
    <location>
        <begin position="26"/>
        <end position="187"/>
    </location>
</feature>
<dbReference type="InterPro" id="IPR038696">
    <property type="entry name" value="IalB_sf"/>
</dbReference>
<dbReference type="Pfam" id="PF06776">
    <property type="entry name" value="IalB"/>
    <property type="match status" value="1"/>
</dbReference>
<accession>A0A1N7FUL8</accession>
<keyword evidence="1" id="KW-0732">Signal</keyword>